<sequence length="182" mass="20442">MESWCLVVHIVVGEVKVSSAIVWSLSSLQPSEAHDYIQAQGPFNQSCRSIYVTVSVSANVEPRYKPLGRAAAASPVSPANYSRLQAPSLRERTKLQDQLTVVFVRLPTTQTTTRTFSLWGVEFEKMETPTYAINNRDGMLLRGHRLTVQRKQSKFANTRLATLYIDNIELAEVNKTAPHHDI</sequence>
<gene>
    <name evidence="1" type="ORF">QC763_302835</name>
</gene>
<keyword evidence="2" id="KW-1185">Reference proteome</keyword>
<organism evidence="1 2">
    <name type="scientific">Podospora pseudopauciseta</name>
    <dbReference type="NCBI Taxonomy" id="2093780"/>
    <lineage>
        <taxon>Eukaryota</taxon>
        <taxon>Fungi</taxon>
        <taxon>Dikarya</taxon>
        <taxon>Ascomycota</taxon>
        <taxon>Pezizomycotina</taxon>
        <taxon>Sordariomycetes</taxon>
        <taxon>Sordariomycetidae</taxon>
        <taxon>Sordariales</taxon>
        <taxon>Podosporaceae</taxon>
        <taxon>Podospora</taxon>
    </lineage>
</organism>
<proteinExistence type="predicted"/>
<dbReference type="GeneID" id="87931073"/>
<name>A0ABR0HFR4_9PEZI</name>
<dbReference type="Proteomes" id="UP001326199">
    <property type="component" value="Unassembled WGS sequence"/>
</dbReference>
<accession>A0ABR0HFR4</accession>
<comment type="caution">
    <text evidence="1">The sequence shown here is derived from an EMBL/GenBank/DDBJ whole genome shotgun (WGS) entry which is preliminary data.</text>
</comment>
<dbReference type="EMBL" id="JAFFHB010000004">
    <property type="protein sequence ID" value="KAK4666727.1"/>
    <property type="molecule type" value="Genomic_DNA"/>
</dbReference>
<reference evidence="1 2" key="1">
    <citation type="journal article" date="2023" name="bioRxiv">
        <title>High-quality genome assemblies of four members of thePodospora anserinaspecies complex.</title>
        <authorList>
            <person name="Ament-Velasquez S.L."/>
            <person name="Vogan A.A."/>
            <person name="Wallerman O."/>
            <person name="Hartmann F."/>
            <person name="Gautier V."/>
            <person name="Silar P."/>
            <person name="Giraud T."/>
            <person name="Johannesson H."/>
        </authorList>
    </citation>
    <scope>NUCLEOTIDE SEQUENCE [LARGE SCALE GENOMIC DNA]</scope>
    <source>
        <strain evidence="1 2">CBS 411.78</strain>
    </source>
</reference>
<dbReference type="RefSeq" id="XP_062766693.1">
    <property type="nucleotide sequence ID" value="XM_062910730.1"/>
</dbReference>
<protein>
    <submittedName>
        <fullName evidence="1">Uncharacterized protein</fullName>
    </submittedName>
</protein>
<evidence type="ECO:0000313" key="2">
    <source>
        <dbReference type="Proteomes" id="UP001326199"/>
    </source>
</evidence>
<evidence type="ECO:0000313" key="1">
    <source>
        <dbReference type="EMBL" id="KAK4666727.1"/>
    </source>
</evidence>